<evidence type="ECO:0000313" key="3">
    <source>
        <dbReference type="EMBL" id="KIK28801.1"/>
    </source>
</evidence>
<organism evidence="3 4">
    <name type="scientific">Pisolithus microcarpus 441</name>
    <dbReference type="NCBI Taxonomy" id="765257"/>
    <lineage>
        <taxon>Eukaryota</taxon>
        <taxon>Fungi</taxon>
        <taxon>Dikarya</taxon>
        <taxon>Basidiomycota</taxon>
        <taxon>Agaricomycotina</taxon>
        <taxon>Agaricomycetes</taxon>
        <taxon>Agaricomycetidae</taxon>
        <taxon>Boletales</taxon>
        <taxon>Sclerodermatineae</taxon>
        <taxon>Pisolithaceae</taxon>
        <taxon>Pisolithus</taxon>
    </lineage>
</organism>
<proteinExistence type="predicted"/>
<dbReference type="Proteomes" id="UP000054018">
    <property type="component" value="Unassembled WGS sequence"/>
</dbReference>
<keyword evidence="2" id="KW-0812">Transmembrane</keyword>
<dbReference type="HOGENOM" id="CLU_2639034_0_0_1"/>
<keyword evidence="4" id="KW-1185">Reference proteome</keyword>
<dbReference type="AlphaFoldDB" id="A0A0C9ZHN7"/>
<keyword evidence="2" id="KW-1133">Transmembrane helix</keyword>
<name>A0A0C9ZHN7_9AGAM</name>
<reference evidence="4" key="2">
    <citation type="submission" date="2015-01" db="EMBL/GenBank/DDBJ databases">
        <title>Evolutionary Origins and Diversification of the Mycorrhizal Mutualists.</title>
        <authorList>
            <consortium name="DOE Joint Genome Institute"/>
            <consortium name="Mycorrhizal Genomics Consortium"/>
            <person name="Kohler A."/>
            <person name="Kuo A."/>
            <person name="Nagy L.G."/>
            <person name="Floudas D."/>
            <person name="Copeland A."/>
            <person name="Barry K.W."/>
            <person name="Cichocki N."/>
            <person name="Veneault-Fourrey C."/>
            <person name="LaButti K."/>
            <person name="Lindquist E.A."/>
            <person name="Lipzen A."/>
            <person name="Lundell T."/>
            <person name="Morin E."/>
            <person name="Murat C."/>
            <person name="Riley R."/>
            <person name="Ohm R."/>
            <person name="Sun H."/>
            <person name="Tunlid A."/>
            <person name="Henrissat B."/>
            <person name="Grigoriev I.V."/>
            <person name="Hibbett D.S."/>
            <person name="Martin F."/>
        </authorList>
    </citation>
    <scope>NUCLEOTIDE SEQUENCE [LARGE SCALE GENOMIC DNA]</scope>
    <source>
        <strain evidence="4">441</strain>
    </source>
</reference>
<feature type="region of interest" description="Disordered" evidence="1">
    <location>
        <begin position="1"/>
        <end position="20"/>
    </location>
</feature>
<sequence length="77" mass="8570">MASSFVLHSGRRTGNGVMPTGTSVPSVSHFGHAPWQYPLYVHLPNFTYTLLAISYVLPLLSVFHACRMRVLRRIANA</sequence>
<evidence type="ECO:0000313" key="4">
    <source>
        <dbReference type="Proteomes" id="UP000054018"/>
    </source>
</evidence>
<evidence type="ECO:0000256" key="1">
    <source>
        <dbReference type="SAM" id="MobiDB-lite"/>
    </source>
</evidence>
<gene>
    <name evidence="3" type="ORF">PISMIDRAFT_553306</name>
</gene>
<protein>
    <submittedName>
        <fullName evidence="3">Uncharacterized protein</fullName>
    </submittedName>
</protein>
<accession>A0A0C9ZHN7</accession>
<keyword evidence="2" id="KW-0472">Membrane</keyword>
<reference evidence="3 4" key="1">
    <citation type="submission" date="2014-04" db="EMBL/GenBank/DDBJ databases">
        <authorList>
            <consortium name="DOE Joint Genome Institute"/>
            <person name="Kuo A."/>
            <person name="Kohler A."/>
            <person name="Costa M.D."/>
            <person name="Nagy L.G."/>
            <person name="Floudas D."/>
            <person name="Copeland A."/>
            <person name="Barry K.W."/>
            <person name="Cichocki N."/>
            <person name="Veneault-Fourrey C."/>
            <person name="LaButti K."/>
            <person name="Lindquist E.A."/>
            <person name="Lipzen A."/>
            <person name="Lundell T."/>
            <person name="Morin E."/>
            <person name="Murat C."/>
            <person name="Sun H."/>
            <person name="Tunlid A."/>
            <person name="Henrissat B."/>
            <person name="Grigoriev I.V."/>
            <person name="Hibbett D.S."/>
            <person name="Martin F."/>
            <person name="Nordberg H.P."/>
            <person name="Cantor M.N."/>
            <person name="Hua S.X."/>
        </authorList>
    </citation>
    <scope>NUCLEOTIDE SEQUENCE [LARGE SCALE GENOMIC DNA]</scope>
    <source>
        <strain evidence="3 4">441</strain>
    </source>
</reference>
<dbReference type="EMBL" id="KN833691">
    <property type="protein sequence ID" value="KIK28801.1"/>
    <property type="molecule type" value="Genomic_DNA"/>
</dbReference>
<evidence type="ECO:0000256" key="2">
    <source>
        <dbReference type="SAM" id="Phobius"/>
    </source>
</evidence>
<feature type="transmembrane region" description="Helical" evidence="2">
    <location>
        <begin position="46"/>
        <end position="66"/>
    </location>
</feature>